<reference evidence="2 3" key="1">
    <citation type="submission" date="2021-06" db="EMBL/GenBank/DDBJ databases">
        <authorList>
            <person name="Palmer J.M."/>
        </authorList>
    </citation>
    <scope>NUCLEOTIDE SEQUENCE [LARGE SCALE GENOMIC DNA]</scope>
    <source>
        <strain evidence="2 3">AS_MEX2019</strain>
        <tissue evidence="2">Muscle</tissue>
    </source>
</reference>
<accession>A0ABV0YRQ3</accession>
<proteinExistence type="predicted"/>
<evidence type="ECO:0000313" key="2">
    <source>
        <dbReference type="EMBL" id="MEQ2296534.1"/>
    </source>
</evidence>
<protein>
    <submittedName>
        <fullName evidence="2">Uncharacterized protein</fullName>
    </submittedName>
</protein>
<dbReference type="EMBL" id="JAHRIP010040177">
    <property type="protein sequence ID" value="MEQ2296534.1"/>
    <property type="molecule type" value="Genomic_DNA"/>
</dbReference>
<keyword evidence="3" id="KW-1185">Reference proteome</keyword>
<evidence type="ECO:0000256" key="1">
    <source>
        <dbReference type="SAM" id="MobiDB-lite"/>
    </source>
</evidence>
<gene>
    <name evidence="2" type="ORF">AMECASPLE_025709</name>
</gene>
<sequence length="102" mass="11643">MMYRVGTPAMCYNNKGHGSRKGTSQERHDVRLSPCWQADMTLQLQSKINYDHTNRMQQRTSHNQSGFPHGRDRIAHLPACTSMKLPPAPQPLKEPNVPLLYS</sequence>
<name>A0ABV0YRQ3_9TELE</name>
<organism evidence="2 3">
    <name type="scientific">Ameca splendens</name>
    <dbReference type="NCBI Taxonomy" id="208324"/>
    <lineage>
        <taxon>Eukaryota</taxon>
        <taxon>Metazoa</taxon>
        <taxon>Chordata</taxon>
        <taxon>Craniata</taxon>
        <taxon>Vertebrata</taxon>
        <taxon>Euteleostomi</taxon>
        <taxon>Actinopterygii</taxon>
        <taxon>Neopterygii</taxon>
        <taxon>Teleostei</taxon>
        <taxon>Neoteleostei</taxon>
        <taxon>Acanthomorphata</taxon>
        <taxon>Ovalentaria</taxon>
        <taxon>Atherinomorphae</taxon>
        <taxon>Cyprinodontiformes</taxon>
        <taxon>Goodeidae</taxon>
        <taxon>Ameca</taxon>
    </lineage>
</organism>
<comment type="caution">
    <text evidence="2">The sequence shown here is derived from an EMBL/GenBank/DDBJ whole genome shotgun (WGS) entry which is preliminary data.</text>
</comment>
<evidence type="ECO:0000313" key="3">
    <source>
        <dbReference type="Proteomes" id="UP001469553"/>
    </source>
</evidence>
<feature type="region of interest" description="Disordered" evidence="1">
    <location>
        <begin position="1"/>
        <end position="28"/>
    </location>
</feature>
<dbReference type="Proteomes" id="UP001469553">
    <property type="component" value="Unassembled WGS sequence"/>
</dbReference>